<keyword evidence="10" id="KW-1185">Reference proteome</keyword>
<evidence type="ECO:0000256" key="3">
    <source>
        <dbReference type="ARBA" id="ARBA00022692"/>
    </source>
</evidence>
<organism evidence="9 10">
    <name type="scientific">Mycena indigotica</name>
    <dbReference type="NCBI Taxonomy" id="2126181"/>
    <lineage>
        <taxon>Eukaryota</taxon>
        <taxon>Fungi</taxon>
        <taxon>Dikarya</taxon>
        <taxon>Basidiomycota</taxon>
        <taxon>Agaricomycotina</taxon>
        <taxon>Agaricomycetes</taxon>
        <taxon>Agaricomycetidae</taxon>
        <taxon>Agaricales</taxon>
        <taxon>Marasmiineae</taxon>
        <taxon>Mycenaceae</taxon>
        <taxon>Mycena</taxon>
    </lineage>
</organism>
<keyword evidence="3 7" id="KW-0812">Transmembrane</keyword>
<dbReference type="Proteomes" id="UP000636479">
    <property type="component" value="Unassembled WGS sequence"/>
</dbReference>
<feature type="region of interest" description="Disordered" evidence="6">
    <location>
        <begin position="106"/>
        <end position="152"/>
    </location>
</feature>
<feature type="compositionally biased region" description="Polar residues" evidence="6">
    <location>
        <begin position="139"/>
        <end position="152"/>
    </location>
</feature>
<keyword evidence="4 7" id="KW-1133">Transmembrane helix</keyword>
<dbReference type="RefSeq" id="XP_037215394.1">
    <property type="nucleotide sequence ID" value="XM_037368468.1"/>
</dbReference>
<gene>
    <name evidence="9" type="ORF">MIND_01195800</name>
</gene>
<comment type="caution">
    <text evidence="9">The sequence shown here is derived from an EMBL/GenBank/DDBJ whole genome shotgun (WGS) entry which is preliminary data.</text>
</comment>
<evidence type="ECO:0000313" key="9">
    <source>
        <dbReference type="EMBL" id="KAF7292966.1"/>
    </source>
</evidence>
<dbReference type="GO" id="GO:0016020">
    <property type="term" value="C:membrane"/>
    <property type="evidence" value="ECO:0007669"/>
    <property type="project" value="UniProtKB-SubCell"/>
</dbReference>
<dbReference type="InterPro" id="IPR001104">
    <property type="entry name" value="3-oxo-5_a-steroid_4-DH_C"/>
</dbReference>
<reference evidence="9" key="1">
    <citation type="submission" date="2020-05" db="EMBL/GenBank/DDBJ databases">
        <title>Mycena genomes resolve the evolution of fungal bioluminescence.</title>
        <authorList>
            <person name="Tsai I.J."/>
        </authorList>
    </citation>
    <scope>NUCLEOTIDE SEQUENCE</scope>
    <source>
        <strain evidence="9">171206Taipei</strain>
    </source>
</reference>
<dbReference type="InterPro" id="IPR039357">
    <property type="entry name" value="SRD5A/TECR"/>
</dbReference>
<evidence type="ECO:0000256" key="6">
    <source>
        <dbReference type="SAM" id="MobiDB-lite"/>
    </source>
</evidence>
<comment type="similarity">
    <text evidence="2">Belongs to the steroid 5-alpha reductase family.</text>
</comment>
<sequence>MYGLSTEQLVGLYNTPSAFLSVPILSTTSTTSHPIAFQSHLITPAIAVVFNTCSGSLAFFSSPDAPQYSAFSRTSFWVGLVLWAWGFVGNVVHDKLLLNLRRKSNNKGKAKESNGTVNGTATNGQSNGHTNGHANGNGKRTNGHANGKTNGESKSVGEHYAIPYGLLYQWISYPNYFCEWIEWLGFAIAADPRLLNAAVSGSRAILQPATWKTALTGPAAAFFPLLSPPWIFFFAEIILMYPRAYRGHLWYLNKFRDSYPKERRIVIPFLH</sequence>
<dbReference type="GO" id="GO:0006629">
    <property type="term" value="P:lipid metabolic process"/>
    <property type="evidence" value="ECO:0007669"/>
    <property type="project" value="InterPro"/>
</dbReference>
<evidence type="ECO:0000256" key="5">
    <source>
        <dbReference type="ARBA" id="ARBA00023136"/>
    </source>
</evidence>
<evidence type="ECO:0000256" key="4">
    <source>
        <dbReference type="ARBA" id="ARBA00022989"/>
    </source>
</evidence>
<feature type="compositionally biased region" description="Polar residues" evidence="6">
    <location>
        <begin position="113"/>
        <end position="126"/>
    </location>
</feature>
<evidence type="ECO:0000313" key="10">
    <source>
        <dbReference type="Proteomes" id="UP000636479"/>
    </source>
</evidence>
<keyword evidence="5 7" id="KW-0472">Membrane</keyword>
<dbReference type="EMBL" id="JACAZF010000011">
    <property type="protein sequence ID" value="KAF7292966.1"/>
    <property type="molecule type" value="Genomic_DNA"/>
</dbReference>
<dbReference type="GeneID" id="59350984"/>
<comment type="subcellular location">
    <subcellularLocation>
        <location evidence="1">Membrane</location>
        <topology evidence="1">Multi-pass membrane protein</topology>
    </subcellularLocation>
</comment>
<evidence type="ECO:0000256" key="7">
    <source>
        <dbReference type="SAM" id="Phobius"/>
    </source>
</evidence>
<feature type="domain" description="3-oxo-5-alpha-steroid 4-dehydrogenase C-terminal" evidence="8">
    <location>
        <begin position="228"/>
        <end position="270"/>
    </location>
</feature>
<dbReference type="AlphaFoldDB" id="A0A8H6VV04"/>
<dbReference type="GO" id="GO:0016627">
    <property type="term" value="F:oxidoreductase activity, acting on the CH-CH group of donors"/>
    <property type="evidence" value="ECO:0007669"/>
    <property type="project" value="InterPro"/>
</dbReference>
<evidence type="ECO:0000259" key="8">
    <source>
        <dbReference type="Pfam" id="PF02544"/>
    </source>
</evidence>
<feature type="compositionally biased region" description="Low complexity" evidence="6">
    <location>
        <begin position="127"/>
        <end position="138"/>
    </location>
</feature>
<feature type="domain" description="3-oxo-5-alpha-steroid 4-dehydrogenase C-terminal" evidence="8">
    <location>
        <begin position="155"/>
        <end position="190"/>
    </location>
</feature>
<dbReference type="PANTHER" id="PTHR10556:SF43">
    <property type="entry name" value="STEROID 5-ALPHA-REDUCTASE DET2"/>
    <property type="match status" value="1"/>
</dbReference>
<proteinExistence type="inferred from homology"/>
<protein>
    <submittedName>
        <fullName evidence="9">S5A-REDUCTASE domain-containing protein</fullName>
    </submittedName>
</protein>
<dbReference type="PROSITE" id="PS50244">
    <property type="entry name" value="S5A_REDUCTASE"/>
    <property type="match status" value="1"/>
</dbReference>
<feature type="transmembrane region" description="Helical" evidence="7">
    <location>
        <begin position="41"/>
        <end position="62"/>
    </location>
</feature>
<name>A0A8H6VV04_9AGAR</name>
<feature type="transmembrane region" description="Helical" evidence="7">
    <location>
        <begin position="74"/>
        <end position="93"/>
    </location>
</feature>
<dbReference type="OrthoDB" id="5788137at2759"/>
<dbReference type="Pfam" id="PF02544">
    <property type="entry name" value="Steroid_dh"/>
    <property type="match status" value="3"/>
</dbReference>
<dbReference type="PANTHER" id="PTHR10556">
    <property type="entry name" value="3-OXO-5-ALPHA-STEROID 4-DEHYDROGENASE"/>
    <property type="match status" value="1"/>
</dbReference>
<feature type="domain" description="3-oxo-5-alpha-steroid 4-dehydrogenase C-terminal" evidence="8">
    <location>
        <begin position="41"/>
        <end position="107"/>
    </location>
</feature>
<accession>A0A8H6VV04</accession>
<evidence type="ECO:0000256" key="2">
    <source>
        <dbReference type="ARBA" id="ARBA00007742"/>
    </source>
</evidence>
<evidence type="ECO:0000256" key="1">
    <source>
        <dbReference type="ARBA" id="ARBA00004141"/>
    </source>
</evidence>